<dbReference type="PANTHER" id="PTHR33121">
    <property type="entry name" value="CYCLIC DI-GMP PHOSPHODIESTERASE PDEF"/>
    <property type="match status" value="1"/>
</dbReference>
<evidence type="ECO:0000256" key="1">
    <source>
        <dbReference type="SAM" id="MobiDB-lite"/>
    </source>
</evidence>
<dbReference type="Gene3D" id="3.20.20.450">
    <property type="entry name" value="EAL domain"/>
    <property type="match status" value="1"/>
</dbReference>
<dbReference type="GO" id="GO:0071111">
    <property type="term" value="F:cyclic-guanylate-specific phosphodiesterase activity"/>
    <property type="evidence" value="ECO:0007669"/>
    <property type="project" value="InterPro"/>
</dbReference>
<name>A0A1N6P762_9GAMM</name>
<dbReference type="InterPro" id="IPR050706">
    <property type="entry name" value="Cyclic-di-GMP_PDE-like"/>
</dbReference>
<dbReference type="eggNOG" id="COG2200">
    <property type="taxonomic scope" value="Bacteria"/>
</dbReference>
<feature type="domain" description="EAL" evidence="2">
    <location>
        <begin position="23"/>
        <end position="275"/>
    </location>
</feature>
<dbReference type="InterPro" id="IPR035919">
    <property type="entry name" value="EAL_sf"/>
</dbReference>
<dbReference type="PANTHER" id="PTHR33121:SF70">
    <property type="entry name" value="SIGNALING PROTEIN YKOW"/>
    <property type="match status" value="1"/>
</dbReference>
<sequence length="544" mass="61401">MPGSHESDQNSHATKAPTAPTTQGFTLDEILQAIDDDQFYLAGQAQINLETLEIVGFECLARWEHPERGEVAPFHFIPVLEDAQQCHHLTIHLFERMLSLVERLQQTSPGLHFSLNISAYDLCREGFADEMINIVGRHTIDQATIVLEVTETAGIFGDTSVANLRQLHEAGIQLAVDDFWTGFSTLETIRLNIFSEIKIDFSLTSRVINDKTSMAGINAILQLSSNLGLRCIVEGIETCMIKSILLEAGAIYGQGFLFSKGVKDTLLEQWIQDYNDNKSQKSCLNPSTLFQSAELKELEERPHPSWLWDFSAQKITWANTAGCRFWQAESLDELQSRDFSAMSYLAKTRLKSYQLRMQAGEDIITSEWDFFPGTGAQKVFCIQLPRLNPANGDMFMLVNAYENFNSRLPARKYIDSSDEFPAPFFIADEDGNLLRINKHAHIEIKIDHDRITDLISEEDFTAIKSSCASGHMIHTFAAFDRLQDCQYLYIRAVMLPDMSQNGGNVFHMMAIPVSETLTRNLPEPLNEVRFLTGNSRDVTTDTDT</sequence>
<dbReference type="CDD" id="cd01948">
    <property type="entry name" value="EAL"/>
    <property type="match status" value="1"/>
</dbReference>
<dbReference type="AlphaFoldDB" id="A0A1N6P762"/>
<dbReference type="PROSITE" id="PS50883">
    <property type="entry name" value="EAL"/>
    <property type="match status" value="1"/>
</dbReference>
<dbReference type="SUPFAM" id="SSF141868">
    <property type="entry name" value="EAL domain-like"/>
    <property type="match status" value="1"/>
</dbReference>
<dbReference type="STRING" id="49186.SAMN05421647_101828"/>
<keyword evidence="4" id="KW-1185">Reference proteome</keyword>
<dbReference type="Pfam" id="PF00563">
    <property type="entry name" value="EAL"/>
    <property type="match status" value="1"/>
</dbReference>
<evidence type="ECO:0000313" key="4">
    <source>
        <dbReference type="Proteomes" id="UP000186895"/>
    </source>
</evidence>
<gene>
    <name evidence="3" type="ORF">SAMN05421647_101828</name>
</gene>
<dbReference type="SMART" id="SM00052">
    <property type="entry name" value="EAL"/>
    <property type="match status" value="1"/>
</dbReference>
<dbReference type="EMBL" id="FTMN01000001">
    <property type="protein sequence ID" value="SIQ00107.1"/>
    <property type="molecule type" value="Genomic_DNA"/>
</dbReference>
<protein>
    <submittedName>
        <fullName evidence="3">EAL domain, c-di-GMP-specific phosphodiesterase class I (Or its enzymatically inactive variant)</fullName>
    </submittedName>
</protein>
<evidence type="ECO:0000259" key="2">
    <source>
        <dbReference type="PROSITE" id="PS50883"/>
    </source>
</evidence>
<reference evidence="4" key="1">
    <citation type="submission" date="2017-01" db="EMBL/GenBank/DDBJ databases">
        <authorList>
            <person name="Varghese N."/>
            <person name="Submissions S."/>
        </authorList>
    </citation>
    <scope>NUCLEOTIDE SEQUENCE [LARGE SCALE GENOMIC DNA]</scope>
    <source>
        <strain evidence="4">DSM 7027</strain>
    </source>
</reference>
<dbReference type="Proteomes" id="UP000186895">
    <property type="component" value="Unassembled WGS sequence"/>
</dbReference>
<dbReference type="RefSeq" id="WP_076461041.1">
    <property type="nucleotide sequence ID" value="NZ_FTMN01000001.1"/>
</dbReference>
<feature type="region of interest" description="Disordered" evidence="1">
    <location>
        <begin position="1"/>
        <end position="21"/>
    </location>
</feature>
<dbReference type="InterPro" id="IPR001633">
    <property type="entry name" value="EAL_dom"/>
</dbReference>
<proteinExistence type="predicted"/>
<accession>A0A1N6P762</accession>
<evidence type="ECO:0000313" key="3">
    <source>
        <dbReference type="EMBL" id="SIQ00107.1"/>
    </source>
</evidence>
<organism evidence="3 4">
    <name type="scientific">Marinobacterium stanieri</name>
    <dbReference type="NCBI Taxonomy" id="49186"/>
    <lineage>
        <taxon>Bacteria</taxon>
        <taxon>Pseudomonadati</taxon>
        <taxon>Pseudomonadota</taxon>
        <taxon>Gammaproteobacteria</taxon>
        <taxon>Oceanospirillales</taxon>
        <taxon>Oceanospirillaceae</taxon>
        <taxon>Marinobacterium</taxon>
    </lineage>
</organism>